<reference evidence="2 3" key="1">
    <citation type="submission" date="2016-10" db="EMBL/GenBank/DDBJ databases">
        <authorList>
            <person name="de Groot N.N."/>
        </authorList>
    </citation>
    <scope>NUCLEOTIDE SEQUENCE [LARGE SCALE GENOMIC DNA]</scope>
    <source>
        <strain evidence="2 3">DSM 9179</strain>
    </source>
</reference>
<dbReference type="Gene3D" id="3.40.710.10">
    <property type="entry name" value="DD-peptidase/beta-lactamase superfamily"/>
    <property type="match status" value="1"/>
</dbReference>
<keyword evidence="3" id="KW-1185">Reference proteome</keyword>
<dbReference type="PANTHER" id="PTHR43283:SF7">
    <property type="entry name" value="BETA-LACTAMASE-RELATED DOMAIN-CONTAINING PROTEIN"/>
    <property type="match status" value="1"/>
</dbReference>
<accession>A0A1I0R932</accession>
<dbReference type="SUPFAM" id="SSF56601">
    <property type="entry name" value="beta-lactamase/transpeptidase-like"/>
    <property type="match status" value="1"/>
</dbReference>
<proteinExistence type="predicted"/>
<gene>
    <name evidence="2" type="ORF">SAMN05421659_112121</name>
</gene>
<name>A0A1I0R932_9FIRM</name>
<dbReference type="STRING" id="99656.SAMN05421659_112121"/>
<evidence type="ECO:0000313" key="2">
    <source>
        <dbReference type="EMBL" id="SEW36675.1"/>
    </source>
</evidence>
<organism evidence="2 3">
    <name type="scientific">[Clostridium] fimetarium</name>
    <dbReference type="NCBI Taxonomy" id="99656"/>
    <lineage>
        <taxon>Bacteria</taxon>
        <taxon>Bacillati</taxon>
        <taxon>Bacillota</taxon>
        <taxon>Clostridia</taxon>
        <taxon>Lachnospirales</taxon>
        <taxon>Lachnospiraceae</taxon>
    </lineage>
</organism>
<dbReference type="PANTHER" id="PTHR43283">
    <property type="entry name" value="BETA-LACTAMASE-RELATED"/>
    <property type="match status" value="1"/>
</dbReference>
<evidence type="ECO:0000313" key="3">
    <source>
        <dbReference type="Proteomes" id="UP000199701"/>
    </source>
</evidence>
<dbReference type="AlphaFoldDB" id="A0A1I0R932"/>
<dbReference type="Pfam" id="PF00144">
    <property type="entry name" value="Beta-lactamase"/>
    <property type="match status" value="1"/>
</dbReference>
<feature type="domain" description="Beta-lactamase-related" evidence="1">
    <location>
        <begin position="32"/>
        <end position="304"/>
    </location>
</feature>
<dbReference type="InterPro" id="IPR050789">
    <property type="entry name" value="Diverse_Enzym_Activities"/>
</dbReference>
<sequence>MNSFTDFLTATPEQMGVTSESLIRFLKKLEDIDIPMHSAIVMRHDKIIMETYYKPYDRNTLHRMFSITKSLVSLGIGLLEEEGKLSLDDQIIKYFPEKLPLEGVHPYIEAMTIRDMLRMASAHDKTTFKVMLIDDWVRTFFAVTPNHVPGTCFSYDTSSTHTLAALVEKLSGMELLNYLRSNFLDELDFSKDAYCMKDPVGVSMGGSGLMATPYDLLKIMYVIAHKGIYNGKQLLPANYLKEATTKQIDNYSKSATFEEMQGYGYQFWCTTHNGIVCYGMGGQLALYLPEKDLILITTADTQGRQGGVQLIYDTFWETVYPSLSDCPIMPDTSLNAKTNDDTNVNVTDNAIDNATDNVTDNATDITTDNAADNISGSQESLANYVTSRQLMYLHGADTSPIMHLINNKIFLLDNNKMGFTNITLSFDDIDTKKCTIGQIDYSNISGTHTLKFAIGTNFIQQFPFYNYKTAVSGTWCREDTFLIKAHLIDECIGNIFIQLIFKNDTVTMMMRKFEETMFQEFDGIVSGKMIK</sequence>
<dbReference type="EMBL" id="FOJI01000012">
    <property type="protein sequence ID" value="SEW36675.1"/>
    <property type="molecule type" value="Genomic_DNA"/>
</dbReference>
<dbReference type="InterPro" id="IPR001466">
    <property type="entry name" value="Beta-lactam-related"/>
</dbReference>
<dbReference type="Proteomes" id="UP000199701">
    <property type="component" value="Unassembled WGS sequence"/>
</dbReference>
<evidence type="ECO:0000259" key="1">
    <source>
        <dbReference type="Pfam" id="PF00144"/>
    </source>
</evidence>
<dbReference type="InterPro" id="IPR012338">
    <property type="entry name" value="Beta-lactam/transpept-like"/>
</dbReference>
<protein>
    <submittedName>
        <fullName evidence="2">CubicO group peptidase, beta-lactamase class C family</fullName>
    </submittedName>
</protein>